<reference evidence="3" key="1">
    <citation type="submission" date="2016-01" db="EMBL/GenBank/DDBJ databases">
        <title>Isolation and Characterization of Enterobacteria phage CBB.</title>
        <authorList>
            <person name="Buttimer C.T.H."/>
            <person name="Hendrix H."/>
            <person name="Alexandre H."/>
            <person name="O'Mahony J."/>
            <person name="Lavigne R."/>
            <person name="Coffey A."/>
        </authorList>
    </citation>
    <scope>NUCLEOTIDE SEQUENCE [LARGE SCALE GENOMIC DNA]</scope>
</reference>
<accession>A0A1L2CUF9</accession>
<gene>
    <name evidence="2" type="ORF">CBB_89</name>
</gene>
<evidence type="ECO:0000313" key="2">
    <source>
        <dbReference type="EMBL" id="AMM43654.1"/>
    </source>
</evidence>
<proteinExistence type="predicted"/>
<dbReference type="EMBL" id="KU574722">
    <property type="protein sequence ID" value="AMM43654.1"/>
    <property type="molecule type" value="Genomic_DNA"/>
</dbReference>
<keyword evidence="3" id="KW-1185">Reference proteome</keyword>
<keyword evidence="1" id="KW-0472">Membrane</keyword>
<protein>
    <submittedName>
        <fullName evidence="2">Putative membrane protein</fullName>
    </submittedName>
</protein>
<organism evidence="2 3">
    <name type="scientific">Pectobacterium phage vB_PcaM_CBB</name>
    <dbReference type="NCBI Taxonomy" id="2772511"/>
    <lineage>
        <taxon>Viruses</taxon>
        <taxon>Duplodnaviria</taxon>
        <taxon>Heunggongvirae</taxon>
        <taxon>Uroviricota</taxon>
        <taxon>Caudoviricetes</taxon>
        <taxon>Mimasvirus</taxon>
        <taxon>Mimasvirus CBB</taxon>
    </lineage>
</organism>
<evidence type="ECO:0000256" key="1">
    <source>
        <dbReference type="SAM" id="Phobius"/>
    </source>
</evidence>
<evidence type="ECO:0000313" key="3">
    <source>
        <dbReference type="Proteomes" id="UP000223891"/>
    </source>
</evidence>
<dbReference type="Proteomes" id="UP000223891">
    <property type="component" value="Segment"/>
</dbReference>
<keyword evidence="1" id="KW-1133">Transmembrane helix</keyword>
<name>A0A1L2CUF9_9CAUD</name>
<feature type="transmembrane region" description="Helical" evidence="1">
    <location>
        <begin position="30"/>
        <end position="49"/>
    </location>
</feature>
<sequence>MEIIFTLIWVLMFIWTLTTARNNNRSMIVWGVVALIFSPLLSLVCLWILGKHYDL</sequence>
<keyword evidence="1" id="KW-0812">Transmembrane</keyword>